<keyword evidence="8" id="KW-0479">Metal-binding</keyword>
<evidence type="ECO:0000256" key="8">
    <source>
        <dbReference type="ARBA" id="ARBA00022723"/>
    </source>
</evidence>
<comment type="caution">
    <text evidence="16">The sequence shown here is derived from an EMBL/GenBank/DDBJ whole genome shotgun (WGS) entry which is preliminary data.</text>
</comment>
<evidence type="ECO:0000256" key="10">
    <source>
        <dbReference type="ARBA" id="ARBA00022839"/>
    </source>
</evidence>
<dbReference type="OrthoDB" id="1164111at2759"/>
<protein>
    <recommendedName>
        <fullName evidence="5">poly(A)-specific ribonuclease</fullName>
        <ecNumber evidence="5">3.1.13.4</ecNumber>
    </recommendedName>
</protein>
<gene>
    <name evidence="16" type="ORF">L596_005032</name>
</gene>
<comment type="catalytic activity">
    <reaction evidence="1">
        <text>Exonucleolytic cleavage of poly(A) to 5'-AMP.</text>
        <dbReference type="EC" id="3.1.13.4"/>
    </reaction>
</comment>
<keyword evidence="11" id="KW-0694">RNA-binding</keyword>
<dbReference type="Gene3D" id="3.30.420.10">
    <property type="entry name" value="Ribonuclease H-like superfamily/Ribonuclease H"/>
    <property type="match status" value="1"/>
</dbReference>
<dbReference type="GO" id="GO:0004535">
    <property type="term" value="F:poly(A)-specific ribonuclease activity"/>
    <property type="evidence" value="ECO:0007669"/>
    <property type="project" value="UniProtKB-EC"/>
</dbReference>
<keyword evidence="7" id="KW-0540">Nuclease</keyword>
<dbReference type="PANTHER" id="PTHR10797">
    <property type="entry name" value="CCR4-NOT TRANSCRIPTION COMPLEX SUBUNIT"/>
    <property type="match status" value="1"/>
</dbReference>
<proteinExistence type="inferred from homology"/>
<dbReference type="EC" id="3.1.13.4" evidence="5"/>
<dbReference type="SUPFAM" id="SSF53098">
    <property type="entry name" value="Ribonuclease H-like"/>
    <property type="match status" value="1"/>
</dbReference>
<dbReference type="GO" id="GO:0046872">
    <property type="term" value="F:metal ion binding"/>
    <property type="evidence" value="ECO:0007669"/>
    <property type="project" value="UniProtKB-KW"/>
</dbReference>
<dbReference type="GO" id="GO:0005737">
    <property type="term" value="C:cytoplasm"/>
    <property type="evidence" value="ECO:0007669"/>
    <property type="project" value="UniProtKB-SubCell"/>
</dbReference>
<dbReference type="Pfam" id="PF04857">
    <property type="entry name" value="CAF1"/>
    <property type="match status" value="2"/>
</dbReference>
<keyword evidence="14" id="KW-0539">Nucleus</keyword>
<evidence type="ECO:0000256" key="15">
    <source>
        <dbReference type="SAM" id="MobiDB-lite"/>
    </source>
</evidence>
<evidence type="ECO:0000256" key="11">
    <source>
        <dbReference type="ARBA" id="ARBA00022884"/>
    </source>
</evidence>
<dbReference type="FunFam" id="3.30.420.10:FF:000048">
    <property type="entry name" value="CCR4-associated factor 1, putative"/>
    <property type="match status" value="1"/>
</dbReference>
<evidence type="ECO:0000256" key="4">
    <source>
        <dbReference type="ARBA" id="ARBA00008372"/>
    </source>
</evidence>
<dbReference type="GO" id="GO:0030014">
    <property type="term" value="C:CCR4-NOT complex"/>
    <property type="evidence" value="ECO:0007669"/>
    <property type="project" value="InterPro"/>
</dbReference>
<evidence type="ECO:0000256" key="6">
    <source>
        <dbReference type="ARBA" id="ARBA00022490"/>
    </source>
</evidence>
<evidence type="ECO:0000256" key="9">
    <source>
        <dbReference type="ARBA" id="ARBA00022801"/>
    </source>
</evidence>
<keyword evidence="12" id="KW-0805">Transcription regulation</keyword>
<comment type="subcellular location">
    <subcellularLocation>
        <location evidence="3">Cytoplasm</location>
    </subcellularLocation>
    <subcellularLocation>
        <location evidence="2">Nucleus</location>
    </subcellularLocation>
</comment>
<reference evidence="16 17" key="1">
    <citation type="journal article" date="2015" name="Genome Biol.">
        <title>Comparative genomics of Steinernema reveals deeply conserved gene regulatory networks.</title>
        <authorList>
            <person name="Dillman A.R."/>
            <person name="Macchietto M."/>
            <person name="Porter C.F."/>
            <person name="Rogers A."/>
            <person name="Williams B."/>
            <person name="Antoshechkin I."/>
            <person name="Lee M.M."/>
            <person name="Goodwin Z."/>
            <person name="Lu X."/>
            <person name="Lewis E.E."/>
            <person name="Goodrich-Blair H."/>
            <person name="Stock S.P."/>
            <person name="Adams B.J."/>
            <person name="Sternberg P.W."/>
            <person name="Mortazavi A."/>
        </authorList>
    </citation>
    <scope>NUCLEOTIDE SEQUENCE [LARGE SCALE GENOMIC DNA]</scope>
    <source>
        <strain evidence="16 17">ALL</strain>
    </source>
</reference>
<dbReference type="InterPro" id="IPR012337">
    <property type="entry name" value="RNaseH-like_sf"/>
</dbReference>
<dbReference type="InterPro" id="IPR036397">
    <property type="entry name" value="RNaseH_sf"/>
</dbReference>
<evidence type="ECO:0000256" key="14">
    <source>
        <dbReference type="ARBA" id="ARBA00023242"/>
    </source>
</evidence>
<feature type="compositionally biased region" description="Polar residues" evidence="15">
    <location>
        <begin position="300"/>
        <end position="315"/>
    </location>
</feature>
<feature type="region of interest" description="Disordered" evidence="15">
    <location>
        <begin position="280"/>
        <end position="315"/>
    </location>
</feature>
<evidence type="ECO:0000313" key="16">
    <source>
        <dbReference type="EMBL" id="TMS38268.1"/>
    </source>
</evidence>
<keyword evidence="10" id="KW-0269">Exonuclease</keyword>
<evidence type="ECO:0000256" key="5">
    <source>
        <dbReference type="ARBA" id="ARBA00012161"/>
    </source>
</evidence>
<name>A0A4U8V1X2_STECR</name>
<comment type="similarity">
    <text evidence="4">Belongs to the CAF1 family.</text>
</comment>
<dbReference type="InterPro" id="IPR006941">
    <property type="entry name" value="RNase_CAF1"/>
</dbReference>
<dbReference type="AlphaFoldDB" id="A0A4U8V1X2"/>
<evidence type="ECO:0000256" key="1">
    <source>
        <dbReference type="ARBA" id="ARBA00001663"/>
    </source>
</evidence>
<evidence type="ECO:0000256" key="7">
    <source>
        <dbReference type="ARBA" id="ARBA00022722"/>
    </source>
</evidence>
<reference evidence="16 17" key="2">
    <citation type="journal article" date="2019" name="G3 (Bethesda)">
        <title>Hybrid Assembly of the Genome of the Entomopathogenic Nematode Steinernema carpocapsae Identifies the X-Chromosome.</title>
        <authorList>
            <person name="Serra L."/>
            <person name="Macchietto M."/>
            <person name="Macias-Munoz A."/>
            <person name="McGill C.J."/>
            <person name="Rodriguez I.M."/>
            <person name="Rodriguez B."/>
            <person name="Murad R."/>
            <person name="Mortazavi A."/>
        </authorList>
    </citation>
    <scope>NUCLEOTIDE SEQUENCE [LARGE SCALE GENOMIC DNA]</scope>
    <source>
        <strain evidence="16 17">ALL</strain>
    </source>
</reference>
<dbReference type="InterPro" id="IPR039637">
    <property type="entry name" value="CNOT7/CNOT8/Pop2"/>
</dbReference>
<dbReference type="GO" id="GO:0005634">
    <property type="term" value="C:nucleus"/>
    <property type="evidence" value="ECO:0007669"/>
    <property type="project" value="UniProtKB-SubCell"/>
</dbReference>
<evidence type="ECO:0000256" key="12">
    <source>
        <dbReference type="ARBA" id="ARBA00023015"/>
    </source>
</evidence>
<evidence type="ECO:0000256" key="13">
    <source>
        <dbReference type="ARBA" id="ARBA00023163"/>
    </source>
</evidence>
<keyword evidence="6" id="KW-0963">Cytoplasm</keyword>
<accession>A0A4U8V1X2</accession>
<keyword evidence="17" id="KW-1185">Reference proteome</keyword>
<sequence length="315" mass="35786">MSNVTEVNIRDVWTSNLDEEFEKIRELIDDYPFVAMDTEFPGVVARPLGQFKSKEDFNYQQVSCNVNMLKLIQVGFALMNDKGELPIGGDVWQFNFHFSLTSDMYSQESVDLLKHAGIDFERHQSEGIRMHDFGELLTTSGLLVEDKVTWITFHSGYDFGYLIRSIMLCDLPNDEDHFFKYHRSLFPSSYDIKMITKMPGILTTQLHGGLQEIADQLQVQRTGIQHQAGSDSLLTAQTFFKIKEQYIADNWDKVAPRVNGLLYGLGNSLSQASVYPLYPRMMTPSPHPQLSRARERDDSTSSPNTTRGASSQASS</sequence>
<dbReference type="GO" id="GO:0003723">
    <property type="term" value="F:RNA binding"/>
    <property type="evidence" value="ECO:0007669"/>
    <property type="project" value="UniProtKB-KW"/>
</dbReference>
<organism evidence="16 17">
    <name type="scientific">Steinernema carpocapsae</name>
    <name type="common">Entomopathogenic nematode</name>
    <dbReference type="NCBI Taxonomy" id="34508"/>
    <lineage>
        <taxon>Eukaryota</taxon>
        <taxon>Metazoa</taxon>
        <taxon>Ecdysozoa</taxon>
        <taxon>Nematoda</taxon>
        <taxon>Chromadorea</taxon>
        <taxon>Rhabditida</taxon>
        <taxon>Tylenchina</taxon>
        <taxon>Panagrolaimomorpha</taxon>
        <taxon>Strongyloidoidea</taxon>
        <taxon>Steinernematidae</taxon>
        <taxon>Steinernema</taxon>
    </lineage>
</organism>
<keyword evidence="13" id="KW-0804">Transcription</keyword>
<dbReference type="Proteomes" id="UP000298663">
    <property type="component" value="Unassembled WGS sequence"/>
</dbReference>
<evidence type="ECO:0000256" key="3">
    <source>
        <dbReference type="ARBA" id="ARBA00004496"/>
    </source>
</evidence>
<keyword evidence="9" id="KW-0378">Hydrolase</keyword>
<evidence type="ECO:0000256" key="2">
    <source>
        <dbReference type="ARBA" id="ARBA00004123"/>
    </source>
</evidence>
<dbReference type="EMBL" id="AZBU02000001">
    <property type="protein sequence ID" value="TMS38268.1"/>
    <property type="molecule type" value="Genomic_DNA"/>
</dbReference>
<evidence type="ECO:0000313" key="17">
    <source>
        <dbReference type="Proteomes" id="UP000298663"/>
    </source>
</evidence>
<dbReference type="STRING" id="34508.A0A4U8V1X2"/>